<sequence>MTGKIYHSLFLSIFFHGVFVLFLIFGIRNSIYDFKNPTYVTLIQEKGNSSTIPTGIQDKNEIKESEEAEQKKEIPKKISKISKSDMKLLQERLAALQAKKRILEKAGGGALEVTGQKNIKGEDVGYLATISGLIRQNWNIPDTVPKNLEAIVSVRILYNGQIIIEGFEKNSGNALFDSSVIKAIRNSSPLPPPKNELRVGLRFRP</sequence>
<keyword evidence="1" id="KW-1133">Transmembrane helix</keyword>
<evidence type="ECO:0000256" key="1">
    <source>
        <dbReference type="SAM" id="Phobius"/>
    </source>
</evidence>
<keyword evidence="1" id="KW-0472">Membrane</keyword>
<accession>A0A7C4AJB8</accession>
<evidence type="ECO:0000313" key="2">
    <source>
        <dbReference type="EMBL" id="HGG99476.1"/>
    </source>
</evidence>
<keyword evidence="1" id="KW-0812">Transmembrane</keyword>
<proteinExistence type="predicted"/>
<reference evidence="2" key="1">
    <citation type="journal article" date="2020" name="mSystems">
        <title>Genome- and Community-Level Interaction Insights into Carbon Utilization and Element Cycling Functions of Hydrothermarchaeota in Hydrothermal Sediment.</title>
        <authorList>
            <person name="Zhou Z."/>
            <person name="Liu Y."/>
            <person name="Xu W."/>
            <person name="Pan J."/>
            <person name="Luo Z.H."/>
            <person name="Li M."/>
        </authorList>
    </citation>
    <scope>NUCLEOTIDE SEQUENCE [LARGE SCALE GENOMIC DNA]</scope>
    <source>
        <strain evidence="2">SpSt-788</strain>
    </source>
</reference>
<dbReference type="Gene3D" id="3.30.1150.10">
    <property type="match status" value="1"/>
</dbReference>
<dbReference type="EMBL" id="DTHO01000033">
    <property type="protein sequence ID" value="HGG99476.1"/>
    <property type="molecule type" value="Genomic_DNA"/>
</dbReference>
<organism evidence="2">
    <name type="scientific">Thermodesulfovibrio aggregans</name>
    <dbReference type="NCBI Taxonomy" id="86166"/>
    <lineage>
        <taxon>Bacteria</taxon>
        <taxon>Pseudomonadati</taxon>
        <taxon>Nitrospirota</taxon>
        <taxon>Thermodesulfovibrionia</taxon>
        <taxon>Thermodesulfovibrionales</taxon>
        <taxon>Thermodesulfovibrionaceae</taxon>
        <taxon>Thermodesulfovibrio</taxon>
    </lineage>
</organism>
<dbReference type="AlphaFoldDB" id="A0A7C4AJB8"/>
<comment type="caution">
    <text evidence="2">The sequence shown here is derived from an EMBL/GenBank/DDBJ whole genome shotgun (WGS) entry which is preliminary data.</text>
</comment>
<dbReference type="SUPFAM" id="SSF74653">
    <property type="entry name" value="TolA/TonB C-terminal domain"/>
    <property type="match status" value="1"/>
</dbReference>
<gene>
    <name evidence="2" type="ORF">ENV75_03360</name>
</gene>
<protein>
    <recommendedName>
        <fullName evidence="3">Cell envelope integrity protein TolA</fullName>
    </recommendedName>
</protein>
<dbReference type="Pfam" id="PF13103">
    <property type="entry name" value="TonB_2"/>
    <property type="match status" value="1"/>
</dbReference>
<feature type="transmembrane region" description="Helical" evidence="1">
    <location>
        <begin position="6"/>
        <end position="27"/>
    </location>
</feature>
<evidence type="ECO:0008006" key="3">
    <source>
        <dbReference type="Google" id="ProtNLM"/>
    </source>
</evidence>
<name>A0A7C4AJB8_9BACT</name>